<organism evidence="2 3">
    <name type="scientific">Polyplax serrata</name>
    <name type="common">Common mouse louse</name>
    <dbReference type="NCBI Taxonomy" id="468196"/>
    <lineage>
        <taxon>Eukaryota</taxon>
        <taxon>Metazoa</taxon>
        <taxon>Ecdysozoa</taxon>
        <taxon>Arthropoda</taxon>
        <taxon>Hexapoda</taxon>
        <taxon>Insecta</taxon>
        <taxon>Pterygota</taxon>
        <taxon>Neoptera</taxon>
        <taxon>Paraneoptera</taxon>
        <taxon>Psocodea</taxon>
        <taxon>Troctomorpha</taxon>
        <taxon>Phthiraptera</taxon>
        <taxon>Anoplura</taxon>
        <taxon>Polyplacidae</taxon>
        <taxon>Polyplax</taxon>
    </lineage>
</organism>
<comment type="caution">
    <text evidence="2">The sequence shown here is derived from an EMBL/GenBank/DDBJ whole genome shotgun (WGS) entry which is preliminary data.</text>
</comment>
<sequence>MKPKINDRSIGTGMNSTSITGDVVTVVPAHHILLEIGTCQLVKPSVNKMQWKLLFLVVLVVVQIQMVEPCFDNQSWQNLLTAWQNFFQALFSWKLPNSAQNATTMAPAATPATTATPVTAAPANNSNP</sequence>
<reference evidence="2 3" key="1">
    <citation type="submission" date="2023-10" db="EMBL/GenBank/DDBJ databases">
        <title>Genomes of two closely related lineages of the louse Polyplax serrata with different host specificities.</title>
        <authorList>
            <person name="Martinu J."/>
            <person name="Tarabai H."/>
            <person name="Stefka J."/>
            <person name="Hypsa V."/>
        </authorList>
    </citation>
    <scope>NUCLEOTIDE SEQUENCE [LARGE SCALE GENOMIC DNA]</scope>
    <source>
        <strain evidence="2">HR10_N</strain>
    </source>
</reference>
<dbReference type="AlphaFoldDB" id="A0AAN8NYC8"/>
<evidence type="ECO:0000313" key="2">
    <source>
        <dbReference type="EMBL" id="KAK6626224.1"/>
    </source>
</evidence>
<protein>
    <submittedName>
        <fullName evidence="2">Uncharacterized protein</fullName>
    </submittedName>
</protein>
<name>A0AAN8NYC8_POLSC</name>
<feature type="region of interest" description="Disordered" evidence="1">
    <location>
        <begin position="104"/>
        <end position="128"/>
    </location>
</feature>
<dbReference type="EMBL" id="JAWJWE010000037">
    <property type="protein sequence ID" value="KAK6626224.1"/>
    <property type="molecule type" value="Genomic_DNA"/>
</dbReference>
<accession>A0AAN8NYC8</accession>
<gene>
    <name evidence="2" type="ORF">RUM43_006531</name>
</gene>
<dbReference type="Proteomes" id="UP001372834">
    <property type="component" value="Unassembled WGS sequence"/>
</dbReference>
<evidence type="ECO:0000256" key="1">
    <source>
        <dbReference type="SAM" id="MobiDB-lite"/>
    </source>
</evidence>
<evidence type="ECO:0000313" key="3">
    <source>
        <dbReference type="Proteomes" id="UP001372834"/>
    </source>
</evidence>
<proteinExistence type="predicted"/>